<keyword evidence="8" id="KW-1185">Reference proteome</keyword>
<sequence>MIEFSTPALVTPDPEANATDLLVERVAQTPDSVLFSLPTADGGWSPVTTREFYDQVIALAKGLVAAGIEPGDKIGLMCKTRYEWTLIDFATWFAGAVLVPIYETSSPAQVRWNLSDSGAIAIILETPDHFARFDEVHPDVPAIRNTWQIDLGDLDKLVAGGVAVPDEEIERRRNLAVASDIATLIYTSGSTGKPKGCVLTHANFVETSRNAAVALKEVVLDPNGASTLLFITTAHIFARFIAVLSVHAGVRVGHQPDTKQLLPSLGSFKPTFLLAVPRVFEKVYNVSEQKAEAGGKGKIFRTAADTAVAYSTAKEVGHVPLGLKVKFRIFDKLVYSKLRTAMGGNVKYAVSGSAPLGPRLGHFYHSLGITILEGYGLTETTAPATVNLATKSKIGTVGPALPGVSVRIADDGEIEVKGVNVFKEYWKNPQATAETFDGEWLKTGDIGSFDDDGFLTITGRKKEIIVTAGGKNVAPAALEDPIRANPLVGQVVVVGDKKPFISALVTLDPEMLPVWLNNNGEDAGMSVEEAAINAAVNAEVQRAIDAANENVSRAESIRKFTILTTELTEASGHLTPKMSIKRNVILADFAPQIEAMYSGAPATEGHSIVS</sequence>
<evidence type="ECO:0000313" key="8">
    <source>
        <dbReference type="Proteomes" id="UP001239083"/>
    </source>
</evidence>
<evidence type="ECO:0000256" key="1">
    <source>
        <dbReference type="ARBA" id="ARBA00006432"/>
    </source>
</evidence>
<dbReference type="GO" id="GO:0004467">
    <property type="term" value="F:long-chain fatty acid-CoA ligase activity"/>
    <property type="evidence" value="ECO:0007669"/>
    <property type="project" value="UniProtKB-EC"/>
</dbReference>
<name>A0ABU0RDP0_9MICO</name>
<reference evidence="7 8" key="1">
    <citation type="submission" date="2023-07" db="EMBL/GenBank/DDBJ databases">
        <title>Comparative genomics of wheat-associated soil bacteria to identify genetic determinants of phenazine resistance.</title>
        <authorList>
            <person name="Mouncey N."/>
        </authorList>
    </citation>
    <scope>NUCLEOTIDE SEQUENCE [LARGE SCALE GENOMIC DNA]</scope>
    <source>
        <strain evidence="7 8">V3I3</strain>
    </source>
</reference>
<keyword evidence="4" id="KW-0443">Lipid metabolism</keyword>
<dbReference type="InterPro" id="IPR042099">
    <property type="entry name" value="ANL_N_sf"/>
</dbReference>
<dbReference type="Pfam" id="PF00501">
    <property type="entry name" value="AMP-binding"/>
    <property type="match status" value="1"/>
</dbReference>
<dbReference type="PROSITE" id="PS00455">
    <property type="entry name" value="AMP_BINDING"/>
    <property type="match status" value="1"/>
</dbReference>
<dbReference type="InterPro" id="IPR000873">
    <property type="entry name" value="AMP-dep_synth/lig_dom"/>
</dbReference>
<protein>
    <recommendedName>
        <fullName evidence="5">Acyl-CoA synthetase</fullName>
    </recommendedName>
</protein>
<dbReference type="Proteomes" id="UP001239083">
    <property type="component" value="Unassembled WGS sequence"/>
</dbReference>
<dbReference type="CDD" id="cd05907">
    <property type="entry name" value="VL_LC_FACS_like"/>
    <property type="match status" value="1"/>
</dbReference>
<organism evidence="7 8">
    <name type="scientific">Agromyces ramosus</name>
    <dbReference type="NCBI Taxonomy" id="33879"/>
    <lineage>
        <taxon>Bacteria</taxon>
        <taxon>Bacillati</taxon>
        <taxon>Actinomycetota</taxon>
        <taxon>Actinomycetes</taxon>
        <taxon>Micrococcales</taxon>
        <taxon>Microbacteriaceae</taxon>
        <taxon>Agromyces</taxon>
    </lineage>
</organism>
<keyword evidence="2 7" id="KW-0436">Ligase</keyword>
<keyword evidence="3" id="KW-0276">Fatty acid metabolism</keyword>
<evidence type="ECO:0000256" key="4">
    <source>
        <dbReference type="ARBA" id="ARBA00023098"/>
    </source>
</evidence>
<dbReference type="EMBL" id="JAUSYY010000001">
    <property type="protein sequence ID" value="MDQ0895852.1"/>
    <property type="molecule type" value="Genomic_DNA"/>
</dbReference>
<proteinExistence type="inferred from homology"/>
<evidence type="ECO:0000259" key="6">
    <source>
        <dbReference type="Pfam" id="PF00501"/>
    </source>
</evidence>
<comment type="similarity">
    <text evidence="1">Belongs to the ATP-dependent AMP-binding enzyme family.</text>
</comment>
<dbReference type="Gene3D" id="3.40.50.12780">
    <property type="entry name" value="N-terminal domain of ligase-like"/>
    <property type="match status" value="1"/>
</dbReference>
<dbReference type="RefSeq" id="WP_307044270.1">
    <property type="nucleotide sequence ID" value="NZ_JAUSYY010000001.1"/>
</dbReference>
<evidence type="ECO:0000256" key="2">
    <source>
        <dbReference type="ARBA" id="ARBA00022598"/>
    </source>
</evidence>
<evidence type="ECO:0000256" key="5">
    <source>
        <dbReference type="ARBA" id="ARBA00032875"/>
    </source>
</evidence>
<evidence type="ECO:0000256" key="3">
    <source>
        <dbReference type="ARBA" id="ARBA00022832"/>
    </source>
</evidence>
<dbReference type="PANTHER" id="PTHR43272">
    <property type="entry name" value="LONG-CHAIN-FATTY-ACID--COA LIGASE"/>
    <property type="match status" value="1"/>
</dbReference>
<comment type="caution">
    <text evidence="7">The sequence shown here is derived from an EMBL/GenBank/DDBJ whole genome shotgun (WGS) entry which is preliminary data.</text>
</comment>
<gene>
    <name evidence="7" type="ORF">QFZ26_003407</name>
</gene>
<dbReference type="Pfam" id="PF23562">
    <property type="entry name" value="AMP-binding_C_3"/>
    <property type="match status" value="1"/>
</dbReference>
<dbReference type="SUPFAM" id="SSF56801">
    <property type="entry name" value="Acetyl-CoA synthetase-like"/>
    <property type="match status" value="1"/>
</dbReference>
<accession>A0ABU0RDP0</accession>
<dbReference type="PANTHER" id="PTHR43272:SF32">
    <property type="entry name" value="AMP-DEPENDENT SYNTHETASE_LIGASE DOMAIN-CONTAINING PROTEIN"/>
    <property type="match status" value="1"/>
</dbReference>
<feature type="domain" description="AMP-dependent synthetase/ligase" evidence="6">
    <location>
        <begin position="24"/>
        <end position="426"/>
    </location>
</feature>
<evidence type="ECO:0000313" key="7">
    <source>
        <dbReference type="EMBL" id="MDQ0895852.1"/>
    </source>
</evidence>
<dbReference type="InterPro" id="IPR020845">
    <property type="entry name" value="AMP-binding_CS"/>
</dbReference>